<keyword evidence="1" id="KW-0812">Transmembrane</keyword>
<proteinExistence type="predicted"/>
<accession>A0ABW2Z1B4</accession>
<keyword evidence="5" id="KW-0808">Transferase</keyword>
<dbReference type="InterPro" id="IPR036890">
    <property type="entry name" value="HATPase_C_sf"/>
</dbReference>
<dbReference type="EMBL" id="JBHTHU010000021">
    <property type="protein sequence ID" value="MFD0751660.1"/>
    <property type="molecule type" value="Genomic_DNA"/>
</dbReference>
<evidence type="ECO:0000259" key="4">
    <source>
        <dbReference type="Pfam" id="PF06580"/>
    </source>
</evidence>
<dbReference type="InterPro" id="IPR003594">
    <property type="entry name" value="HATPase_dom"/>
</dbReference>
<keyword evidence="2" id="KW-0732">Signal</keyword>
<dbReference type="PANTHER" id="PTHR34220:SF7">
    <property type="entry name" value="SENSOR HISTIDINE KINASE YPDA"/>
    <property type="match status" value="1"/>
</dbReference>
<name>A0ABW2Z1B4_9SPHI</name>
<dbReference type="SUPFAM" id="SSF55874">
    <property type="entry name" value="ATPase domain of HSP90 chaperone/DNA topoisomerase II/histidine kinase"/>
    <property type="match status" value="1"/>
</dbReference>
<protein>
    <submittedName>
        <fullName evidence="5">Sensor histidine kinase</fullName>
        <ecNumber evidence="5">2.7.13.3</ecNumber>
    </submittedName>
</protein>
<comment type="caution">
    <text evidence="5">The sequence shown here is derived from an EMBL/GenBank/DDBJ whole genome shotgun (WGS) entry which is preliminary data.</text>
</comment>
<keyword evidence="5" id="KW-0418">Kinase</keyword>
<feature type="signal peptide" evidence="2">
    <location>
        <begin position="1"/>
        <end position="19"/>
    </location>
</feature>
<reference evidence="6" key="1">
    <citation type="journal article" date="2019" name="Int. J. Syst. Evol. Microbiol.">
        <title>The Global Catalogue of Microorganisms (GCM) 10K type strain sequencing project: providing services to taxonomists for standard genome sequencing and annotation.</title>
        <authorList>
            <consortium name="The Broad Institute Genomics Platform"/>
            <consortium name="The Broad Institute Genome Sequencing Center for Infectious Disease"/>
            <person name="Wu L."/>
            <person name="Ma J."/>
        </authorList>
    </citation>
    <scope>NUCLEOTIDE SEQUENCE [LARGE SCALE GENOMIC DNA]</scope>
    <source>
        <strain evidence="6">CCUG 63418</strain>
    </source>
</reference>
<gene>
    <name evidence="5" type="ORF">ACFQZS_16030</name>
</gene>
<keyword evidence="1" id="KW-1133">Transmembrane helix</keyword>
<dbReference type="Pfam" id="PF02518">
    <property type="entry name" value="HATPase_c"/>
    <property type="match status" value="1"/>
</dbReference>
<dbReference type="Gene3D" id="3.30.565.10">
    <property type="entry name" value="Histidine kinase-like ATPase, C-terminal domain"/>
    <property type="match status" value="1"/>
</dbReference>
<dbReference type="InterPro" id="IPR050640">
    <property type="entry name" value="Bact_2-comp_sensor_kinase"/>
</dbReference>
<dbReference type="EC" id="2.7.13.3" evidence="5"/>
<evidence type="ECO:0000259" key="3">
    <source>
        <dbReference type="Pfam" id="PF02518"/>
    </source>
</evidence>
<evidence type="ECO:0000313" key="6">
    <source>
        <dbReference type="Proteomes" id="UP001596958"/>
    </source>
</evidence>
<feature type="domain" description="Histidine kinase/HSP90-like ATPase" evidence="3">
    <location>
        <begin position="481"/>
        <end position="573"/>
    </location>
</feature>
<dbReference type="Pfam" id="PF06580">
    <property type="entry name" value="His_kinase"/>
    <property type="match status" value="1"/>
</dbReference>
<dbReference type="GO" id="GO:0004673">
    <property type="term" value="F:protein histidine kinase activity"/>
    <property type="evidence" value="ECO:0007669"/>
    <property type="project" value="UniProtKB-EC"/>
</dbReference>
<evidence type="ECO:0000313" key="5">
    <source>
        <dbReference type="EMBL" id="MFD0751660.1"/>
    </source>
</evidence>
<feature type="transmembrane region" description="Helical" evidence="1">
    <location>
        <begin position="348"/>
        <end position="365"/>
    </location>
</feature>
<evidence type="ECO:0000256" key="1">
    <source>
        <dbReference type="SAM" id="Phobius"/>
    </source>
</evidence>
<feature type="chain" id="PRO_5046007686" evidence="2">
    <location>
        <begin position="20"/>
        <end position="577"/>
    </location>
</feature>
<feature type="domain" description="Signal transduction histidine kinase internal region" evidence="4">
    <location>
        <begin position="384"/>
        <end position="459"/>
    </location>
</feature>
<organism evidence="5 6">
    <name type="scientific">Mucilaginibacter calamicampi</name>
    <dbReference type="NCBI Taxonomy" id="1302352"/>
    <lineage>
        <taxon>Bacteria</taxon>
        <taxon>Pseudomonadati</taxon>
        <taxon>Bacteroidota</taxon>
        <taxon>Sphingobacteriia</taxon>
        <taxon>Sphingobacteriales</taxon>
        <taxon>Sphingobacteriaceae</taxon>
        <taxon>Mucilaginibacter</taxon>
    </lineage>
</organism>
<keyword evidence="6" id="KW-1185">Reference proteome</keyword>
<dbReference type="InterPro" id="IPR010559">
    <property type="entry name" value="Sig_transdc_His_kin_internal"/>
</dbReference>
<dbReference type="Proteomes" id="UP001596958">
    <property type="component" value="Unassembled WGS sequence"/>
</dbReference>
<dbReference type="RefSeq" id="WP_377101950.1">
    <property type="nucleotide sequence ID" value="NZ_JBHTHU010000021.1"/>
</dbReference>
<keyword evidence="1" id="KW-0472">Membrane</keyword>
<sequence length="577" mass="65204">MKRTTLILIFVTLISPVFAQITTAVVYRSNAKDERVITFDGHQNRRVSGMGDVWVSVMESRIDDIYQSMKEPVYAPGYKPTPYDVTGKWTPKTPIILGVAYARKENKYPPRYTVTSLSKNYTAYMMSDENSAVEVVGMGINKSNLNEYRFRVIENDSTELIPWTTPTLEQKHGAKHTYGYLGKFYSPGKEVTVEVVNIKNYNNRDGIVLNWRSNLRPAIHGVVGFIHGKGANGVPLLSLNKKSKQSILLNPDSVQSINIILKDHQTVPYNIYWVQERSMFRATTDTICIGAGIRDSIFGFTSQYYMSDGKYRLLIYPIGTKDKNRESSIDFTVQGRSEYKKGYTVLQLLPYLLLALLAFGIYYLFNKRRVRNLGRQKEMANLKLGSVRAQLNPHFMFNALTSIQNLMNQHDAAGANHYLSKFANLTRQVLNATSKELISLEDELKIINDYLQIEQLRFGFIYSVDVDKSINVANTQVPAMLMQPFIENAAKHGIAGMLHAGKIDIAITKQENNLMFTIADNGKGFDAQANVSAGFGLKLGRERIALLNQIYKSQLIKLQIDSNATGTTIIITLTKWF</sequence>
<dbReference type="PANTHER" id="PTHR34220">
    <property type="entry name" value="SENSOR HISTIDINE KINASE YPDA"/>
    <property type="match status" value="1"/>
</dbReference>
<evidence type="ECO:0000256" key="2">
    <source>
        <dbReference type="SAM" id="SignalP"/>
    </source>
</evidence>